<dbReference type="eggNOG" id="arCOG04312">
    <property type="taxonomic scope" value="Archaea"/>
</dbReference>
<dbReference type="Pfam" id="PF18477">
    <property type="entry name" value="PIN_9"/>
    <property type="match status" value="1"/>
</dbReference>
<dbReference type="Proteomes" id="UP000008386">
    <property type="component" value="Chromosome"/>
</dbReference>
<organism evidence="2 3">
    <name type="scientific">Pyrococcus yayanosii (strain CH1 / JCM 16557)</name>
    <dbReference type="NCBI Taxonomy" id="529709"/>
    <lineage>
        <taxon>Archaea</taxon>
        <taxon>Methanobacteriati</taxon>
        <taxon>Methanobacteriota</taxon>
        <taxon>Thermococci</taxon>
        <taxon>Thermococcales</taxon>
        <taxon>Thermococcaceae</taxon>
        <taxon>Pyrococcus</taxon>
    </lineage>
</organism>
<evidence type="ECO:0000313" key="2">
    <source>
        <dbReference type="EMBL" id="AEH23906.1"/>
    </source>
</evidence>
<feature type="domain" description="PIN" evidence="1">
    <location>
        <begin position="5"/>
        <end position="111"/>
    </location>
</feature>
<dbReference type="InterPro" id="IPR029060">
    <property type="entry name" value="PIN-like_dom_sf"/>
</dbReference>
<dbReference type="PANTHER" id="PTHR12416">
    <property type="entry name" value="RRNA-PROCESSING PROTEIN UTP23 HOMOLOG"/>
    <property type="match status" value="1"/>
</dbReference>
<dbReference type="RefSeq" id="WP_013904964.1">
    <property type="nucleotide sequence ID" value="NC_015680.1"/>
</dbReference>
<dbReference type="HOGENOM" id="CLU_107892_1_0_2"/>
<name>F8AG70_PYRYC</name>
<dbReference type="AlphaFoldDB" id="F8AG70"/>
<evidence type="ECO:0000259" key="1">
    <source>
        <dbReference type="SMART" id="SM00670"/>
    </source>
</evidence>
<dbReference type="CDD" id="cd09879">
    <property type="entry name" value="PIN_VapC_AF0591-like"/>
    <property type="match status" value="1"/>
</dbReference>
<keyword evidence="3" id="KW-1185">Reference proteome</keyword>
<proteinExistence type="predicted"/>
<gene>
    <name evidence="2" type="ordered locus">PYCH_02040</name>
</gene>
<dbReference type="InterPro" id="IPR041120">
    <property type="entry name" value="PIN_9"/>
</dbReference>
<dbReference type="InterPro" id="IPR002716">
    <property type="entry name" value="PIN_dom"/>
</dbReference>
<dbReference type="GeneID" id="10836782"/>
<accession>F8AG70</accession>
<dbReference type="KEGG" id="pya:PYCH_02040"/>
<sequence>MRRPWLVVPDTNFLLVPGQFGVDIIGELERILDVRYEMVIPNVVLEELRVIAGKVRGRDLIAVRMALAIAERFRVIEIGRFGERPTDELIYEFAVNNDRVIVGTNDKMLRKKLREAGVPVVFLRQKKRLELEGMLE</sequence>
<dbReference type="OrthoDB" id="15280at2157"/>
<evidence type="ECO:0000313" key="3">
    <source>
        <dbReference type="Proteomes" id="UP000008386"/>
    </source>
</evidence>
<dbReference type="SUPFAM" id="SSF88723">
    <property type="entry name" value="PIN domain-like"/>
    <property type="match status" value="1"/>
</dbReference>
<dbReference type="Gene3D" id="3.40.50.1010">
    <property type="entry name" value="5'-nuclease"/>
    <property type="match status" value="1"/>
</dbReference>
<dbReference type="STRING" id="529709.PYCH_02040"/>
<protein>
    <recommendedName>
        <fullName evidence="1">PIN domain-containing protein</fullName>
    </recommendedName>
</protein>
<dbReference type="SMART" id="SM00670">
    <property type="entry name" value="PINc"/>
    <property type="match status" value="1"/>
</dbReference>
<dbReference type="EMBL" id="CP002779">
    <property type="protein sequence ID" value="AEH23906.1"/>
    <property type="molecule type" value="Genomic_DNA"/>
</dbReference>
<reference evidence="2 3" key="1">
    <citation type="journal article" date="2011" name="J. Bacteriol.">
        <title>Complete genome sequence of the obligate piezophilic hyperthermophilic archaeon Pyrococcus yayanosii CH1.</title>
        <authorList>
            <person name="Jun X."/>
            <person name="Lupeng L."/>
            <person name="Minjuan X."/>
            <person name="Oger P."/>
            <person name="Fengping W."/>
            <person name="Jebbar M."/>
            <person name="Xiang X."/>
        </authorList>
    </citation>
    <scope>NUCLEOTIDE SEQUENCE [LARGE SCALE GENOMIC DNA]</scope>
    <source>
        <strain evidence="3">CH1 / JCM 16557</strain>
    </source>
</reference>